<protein>
    <recommendedName>
        <fullName evidence="2">Stress-response A/B barrel domain-containing protein</fullName>
    </recommendedName>
</protein>
<evidence type="ECO:0000313" key="3">
    <source>
        <dbReference type="EMBL" id="EPS57829.1"/>
    </source>
</evidence>
<dbReference type="PANTHER" id="PTHR33178:SF3">
    <property type="entry name" value="STRESS-RESPONSE A_B BARREL DOMAIN-CONTAINING PROTEIN UP3"/>
    <property type="match status" value="1"/>
</dbReference>
<dbReference type="InterPro" id="IPR011008">
    <property type="entry name" value="Dimeric_a/b-barrel"/>
</dbReference>
<reference evidence="3 4" key="1">
    <citation type="journal article" date="2013" name="BMC Genomics">
        <title>The miniature genome of a carnivorous plant Genlisea aurea contains a low number of genes and short non-coding sequences.</title>
        <authorList>
            <person name="Leushkin E.V."/>
            <person name="Sutormin R.A."/>
            <person name="Nabieva E.R."/>
            <person name="Penin A.A."/>
            <person name="Kondrashov A.S."/>
            <person name="Logacheva M.D."/>
        </authorList>
    </citation>
    <scope>NUCLEOTIDE SEQUENCE [LARGE SCALE GENOMIC DNA]</scope>
</reference>
<comment type="caution">
    <text evidence="3">The sequence shown here is derived from an EMBL/GenBank/DDBJ whole genome shotgun (WGS) entry which is preliminary data.</text>
</comment>
<dbReference type="AlphaFoldDB" id="S8BU21"/>
<feature type="non-terminal residue" evidence="3">
    <location>
        <position position="135"/>
    </location>
</feature>
<dbReference type="InterPro" id="IPR044662">
    <property type="entry name" value="HS1/DABB1-like"/>
</dbReference>
<dbReference type="EMBL" id="AUSU01009796">
    <property type="protein sequence ID" value="EPS57829.1"/>
    <property type="molecule type" value="Genomic_DNA"/>
</dbReference>
<keyword evidence="4" id="KW-1185">Reference proteome</keyword>
<organism evidence="3 4">
    <name type="scientific">Genlisea aurea</name>
    <dbReference type="NCBI Taxonomy" id="192259"/>
    <lineage>
        <taxon>Eukaryota</taxon>
        <taxon>Viridiplantae</taxon>
        <taxon>Streptophyta</taxon>
        <taxon>Embryophyta</taxon>
        <taxon>Tracheophyta</taxon>
        <taxon>Spermatophyta</taxon>
        <taxon>Magnoliopsida</taxon>
        <taxon>eudicotyledons</taxon>
        <taxon>Gunneridae</taxon>
        <taxon>Pentapetalae</taxon>
        <taxon>asterids</taxon>
        <taxon>lamiids</taxon>
        <taxon>Lamiales</taxon>
        <taxon>Lentibulariaceae</taxon>
        <taxon>Genlisea</taxon>
    </lineage>
</organism>
<dbReference type="SUPFAM" id="SSF54909">
    <property type="entry name" value="Dimeric alpha+beta barrel"/>
    <property type="match status" value="1"/>
</dbReference>
<dbReference type="PROSITE" id="PS51502">
    <property type="entry name" value="S_R_A_B_BARREL"/>
    <property type="match status" value="1"/>
</dbReference>
<accession>S8BU21</accession>
<dbReference type="OrthoDB" id="42919at2759"/>
<dbReference type="SMART" id="SM00886">
    <property type="entry name" value="Dabb"/>
    <property type="match status" value="1"/>
</dbReference>
<dbReference type="InterPro" id="IPR013097">
    <property type="entry name" value="Dabb"/>
</dbReference>
<dbReference type="Pfam" id="PF07876">
    <property type="entry name" value="Dabb"/>
    <property type="match status" value="1"/>
</dbReference>
<evidence type="ECO:0000259" key="2">
    <source>
        <dbReference type="PROSITE" id="PS51502"/>
    </source>
</evidence>
<feature type="domain" description="Stress-response A/B barrel" evidence="2">
    <location>
        <begin position="14"/>
        <end position="108"/>
    </location>
</feature>
<dbReference type="PANTHER" id="PTHR33178">
    <property type="match status" value="1"/>
</dbReference>
<gene>
    <name evidence="3" type="ORF">M569_16989</name>
</gene>
<dbReference type="Gene3D" id="3.30.70.100">
    <property type="match status" value="1"/>
</dbReference>
<comment type="subunit">
    <text evidence="1">Homodimer.</text>
</comment>
<sequence>MSSSDFRSTGDGIIEHIVLFKAKPEADPSVVSAWISEINALASLDSVLFITAGPISRCYSDSFAFTHMIHSRYRTRADLYSYANDPAHLGVIDKYSKDVVDDIMAVDWSAGDLLSGREIPPPGSSVRATILKPNE</sequence>
<evidence type="ECO:0000256" key="1">
    <source>
        <dbReference type="ARBA" id="ARBA00011738"/>
    </source>
</evidence>
<evidence type="ECO:0000313" key="4">
    <source>
        <dbReference type="Proteomes" id="UP000015453"/>
    </source>
</evidence>
<proteinExistence type="predicted"/>
<name>S8BU21_9LAMI</name>
<dbReference type="Proteomes" id="UP000015453">
    <property type="component" value="Unassembled WGS sequence"/>
</dbReference>